<keyword evidence="2" id="KW-0863">Zinc-finger</keyword>
<dbReference type="AlphaFoldDB" id="A0AAX6E387"/>
<feature type="transmembrane region" description="Helical" evidence="5">
    <location>
        <begin position="268"/>
        <end position="291"/>
    </location>
</feature>
<keyword evidence="3" id="KW-0862">Zinc</keyword>
<dbReference type="PROSITE" id="PS51292">
    <property type="entry name" value="ZF_RING_CH"/>
    <property type="match status" value="1"/>
</dbReference>
<feature type="transmembrane region" description="Helical" evidence="5">
    <location>
        <begin position="334"/>
        <end position="351"/>
    </location>
</feature>
<evidence type="ECO:0000256" key="4">
    <source>
        <dbReference type="SAM" id="MobiDB-lite"/>
    </source>
</evidence>
<evidence type="ECO:0000256" key="5">
    <source>
        <dbReference type="SAM" id="Phobius"/>
    </source>
</evidence>
<dbReference type="GO" id="GO:0008270">
    <property type="term" value="F:zinc ion binding"/>
    <property type="evidence" value="ECO:0007669"/>
    <property type="project" value="UniProtKB-KW"/>
</dbReference>
<evidence type="ECO:0000256" key="3">
    <source>
        <dbReference type="ARBA" id="ARBA00022833"/>
    </source>
</evidence>
<dbReference type="Proteomes" id="UP001140949">
    <property type="component" value="Unassembled WGS sequence"/>
</dbReference>
<name>A0AAX6E387_IRIPA</name>
<dbReference type="PANTHER" id="PTHR46214:SF12">
    <property type="entry name" value="RING_FYVE_PHD ZINC FINGER SUPERFAMILY PROTEIN"/>
    <property type="match status" value="1"/>
</dbReference>
<evidence type="ECO:0000256" key="1">
    <source>
        <dbReference type="ARBA" id="ARBA00022723"/>
    </source>
</evidence>
<evidence type="ECO:0000259" key="6">
    <source>
        <dbReference type="PROSITE" id="PS51292"/>
    </source>
</evidence>
<dbReference type="InterPro" id="IPR013083">
    <property type="entry name" value="Znf_RING/FYVE/PHD"/>
</dbReference>
<dbReference type="InterPro" id="IPR011016">
    <property type="entry name" value="Znf_RING-CH"/>
</dbReference>
<feature type="compositionally biased region" description="Polar residues" evidence="4">
    <location>
        <begin position="13"/>
        <end position="26"/>
    </location>
</feature>
<accession>A0AAX6E387</accession>
<feature type="region of interest" description="Disordered" evidence="4">
    <location>
        <begin position="1"/>
        <end position="26"/>
    </location>
</feature>
<dbReference type="SUPFAM" id="SSF57850">
    <property type="entry name" value="RING/U-box"/>
    <property type="match status" value="1"/>
</dbReference>
<evidence type="ECO:0000313" key="8">
    <source>
        <dbReference type="Proteomes" id="UP001140949"/>
    </source>
</evidence>
<keyword evidence="1" id="KW-0479">Metal-binding</keyword>
<keyword evidence="5" id="KW-0812">Transmembrane</keyword>
<keyword evidence="8" id="KW-1185">Reference proteome</keyword>
<keyword evidence="5" id="KW-1133">Transmembrane helix</keyword>
<protein>
    <recommendedName>
        <fullName evidence="6">RING-CH-type domain-containing protein</fullName>
    </recommendedName>
</protein>
<gene>
    <name evidence="7" type="ORF">M6B38_211830</name>
</gene>
<evidence type="ECO:0000256" key="2">
    <source>
        <dbReference type="ARBA" id="ARBA00022771"/>
    </source>
</evidence>
<feature type="domain" description="RING-CH-type" evidence="6">
    <location>
        <begin position="100"/>
        <end position="175"/>
    </location>
</feature>
<feature type="transmembrane region" description="Helical" evidence="5">
    <location>
        <begin position="303"/>
        <end position="322"/>
    </location>
</feature>
<sequence length="357" mass="39384">MGEKEEQKLSDGALTNSEDYNSGQKLHTLHSSNDSLDKEADLLLCRVCQCAESDSRGDAALGFLNILPPSHEISYINERGDSTDEVPTKDVDEDAIPAKNHKESGLIELVRPEGETFVSGSDIESGPYLQQDALIDLGCSCKNDLALAHYACALKWFINHGSTKCEICGSVAKNVRPADYNKVIASLKEFDAFKERTATGELTRVHMEARSGVDPDGLAAVRRLRLSEVSSWFNPRNNTITASHEAVEQLPDFDAENAVTMENPTSKWAVEGTGILVATGLLTVTLTWLIAPHVRKRTSRNGIHILLGGVCALVIVIFLRFVILSRIKYGPARYWAVLFVFWFLVFGIWASRTHGHQ</sequence>
<dbReference type="Gene3D" id="3.30.40.10">
    <property type="entry name" value="Zinc/RING finger domain, C3HC4 (zinc finger)"/>
    <property type="match status" value="1"/>
</dbReference>
<reference evidence="7" key="2">
    <citation type="submission" date="2023-04" db="EMBL/GenBank/DDBJ databases">
        <authorList>
            <person name="Bruccoleri R.E."/>
            <person name="Oakeley E.J."/>
            <person name="Faust A.-M."/>
            <person name="Dessus-Babus S."/>
            <person name="Altorfer M."/>
            <person name="Burckhardt D."/>
            <person name="Oertli M."/>
            <person name="Naumann U."/>
            <person name="Petersen F."/>
            <person name="Wong J."/>
        </authorList>
    </citation>
    <scope>NUCLEOTIDE SEQUENCE</scope>
    <source>
        <strain evidence="7">GSM-AAB239-AS_SAM_17_03QT</strain>
        <tissue evidence="7">Leaf</tissue>
    </source>
</reference>
<comment type="caution">
    <text evidence="7">The sequence shown here is derived from an EMBL/GenBank/DDBJ whole genome shotgun (WGS) entry which is preliminary data.</text>
</comment>
<proteinExistence type="predicted"/>
<reference evidence="7" key="1">
    <citation type="journal article" date="2023" name="GigaByte">
        <title>Genome assembly of the bearded iris, Iris pallida Lam.</title>
        <authorList>
            <person name="Bruccoleri R.E."/>
            <person name="Oakeley E.J."/>
            <person name="Faust A.M.E."/>
            <person name="Altorfer M."/>
            <person name="Dessus-Babus S."/>
            <person name="Burckhardt D."/>
            <person name="Oertli M."/>
            <person name="Naumann U."/>
            <person name="Petersen F."/>
            <person name="Wong J."/>
        </authorList>
    </citation>
    <scope>NUCLEOTIDE SEQUENCE</scope>
    <source>
        <strain evidence="7">GSM-AAB239-AS_SAM_17_03QT</strain>
    </source>
</reference>
<evidence type="ECO:0000313" key="7">
    <source>
        <dbReference type="EMBL" id="KAJ6798413.1"/>
    </source>
</evidence>
<dbReference type="SMART" id="SM00744">
    <property type="entry name" value="RINGv"/>
    <property type="match status" value="1"/>
</dbReference>
<organism evidence="7 8">
    <name type="scientific">Iris pallida</name>
    <name type="common">Sweet iris</name>
    <dbReference type="NCBI Taxonomy" id="29817"/>
    <lineage>
        <taxon>Eukaryota</taxon>
        <taxon>Viridiplantae</taxon>
        <taxon>Streptophyta</taxon>
        <taxon>Embryophyta</taxon>
        <taxon>Tracheophyta</taxon>
        <taxon>Spermatophyta</taxon>
        <taxon>Magnoliopsida</taxon>
        <taxon>Liliopsida</taxon>
        <taxon>Asparagales</taxon>
        <taxon>Iridaceae</taxon>
        <taxon>Iridoideae</taxon>
        <taxon>Irideae</taxon>
        <taxon>Iris</taxon>
    </lineage>
</organism>
<dbReference type="PANTHER" id="PTHR46214">
    <property type="entry name" value="ZINC FINGER, RING-CH-TYPE"/>
    <property type="match status" value="1"/>
</dbReference>
<keyword evidence="5" id="KW-0472">Membrane</keyword>
<dbReference type="Pfam" id="PF12906">
    <property type="entry name" value="RINGv"/>
    <property type="match status" value="1"/>
</dbReference>
<dbReference type="EMBL" id="JANAVB010040220">
    <property type="protein sequence ID" value="KAJ6798413.1"/>
    <property type="molecule type" value="Genomic_DNA"/>
</dbReference>